<dbReference type="InterPro" id="IPR050272">
    <property type="entry name" value="Isochorismatase-like_hydrls"/>
</dbReference>
<dbReference type="CDD" id="cd00431">
    <property type="entry name" value="cysteine_hydrolases"/>
    <property type="match status" value="1"/>
</dbReference>
<sequence>MSAPDRPLQKPLGPNCVHLCIDMQNLFSQGSDWFTPWMPRVLPLVVQLVEAHPSRTVFTRFIPAARPGEGRGTWADYYRHWPQMTLEALPPEAVELVPGLLRFAPPARVVDKAVYSPWIGTGLDRGLRDAGVDTLVISGAETDVCVLAAVLGAVDFGYRVVLPRDAMCSSSDAMHDALLDLYRHRYGRQVEVASVAHILEMWR</sequence>
<evidence type="ECO:0000256" key="1">
    <source>
        <dbReference type="ARBA" id="ARBA00022801"/>
    </source>
</evidence>
<dbReference type="GO" id="GO:0016787">
    <property type="term" value="F:hydrolase activity"/>
    <property type="evidence" value="ECO:0007669"/>
    <property type="project" value="UniProtKB-KW"/>
</dbReference>
<organism evidence="3 4">
    <name type="scientific">Roseomonas haemaphysalidis</name>
    <dbReference type="NCBI Taxonomy" id="2768162"/>
    <lineage>
        <taxon>Bacteria</taxon>
        <taxon>Pseudomonadati</taxon>
        <taxon>Pseudomonadota</taxon>
        <taxon>Alphaproteobacteria</taxon>
        <taxon>Acetobacterales</taxon>
        <taxon>Roseomonadaceae</taxon>
        <taxon>Roseomonas</taxon>
    </lineage>
</organism>
<dbReference type="PANTHER" id="PTHR43540">
    <property type="entry name" value="PEROXYUREIDOACRYLATE/UREIDOACRYLATE AMIDOHYDROLASE-RELATED"/>
    <property type="match status" value="1"/>
</dbReference>
<accession>A0ABS3KNQ8</accession>
<dbReference type="SUPFAM" id="SSF52499">
    <property type="entry name" value="Isochorismatase-like hydrolases"/>
    <property type="match status" value="1"/>
</dbReference>
<feature type="domain" description="Isochorismatase-like" evidence="2">
    <location>
        <begin position="17"/>
        <end position="191"/>
    </location>
</feature>
<dbReference type="InterPro" id="IPR036380">
    <property type="entry name" value="Isochorismatase-like_sf"/>
</dbReference>
<dbReference type="InterPro" id="IPR000868">
    <property type="entry name" value="Isochorismatase-like_dom"/>
</dbReference>
<evidence type="ECO:0000259" key="2">
    <source>
        <dbReference type="Pfam" id="PF00857"/>
    </source>
</evidence>
<evidence type="ECO:0000313" key="3">
    <source>
        <dbReference type="EMBL" id="MBO1078635.1"/>
    </source>
</evidence>
<dbReference type="Gene3D" id="3.40.50.850">
    <property type="entry name" value="Isochorismatase-like"/>
    <property type="match status" value="1"/>
</dbReference>
<name>A0ABS3KNQ8_9PROT</name>
<comment type="caution">
    <text evidence="3">The sequence shown here is derived from an EMBL/GenBank/DDBJ whole genome shotgun (WGS) entry which is preliminary data.</text>
</comment>
<dbReference type="Pfam" id="PF00857">
    <property type="entry name" value="Isochorismatase"/>
    <property type="match status" value="1"/>
</dbReference>
<protein>
    <submittedName>
        <fullName evidence="3">Cysteine hydrolase</fullName>
    </submittedName>
</protein>
<dbReference type="PANTHER" id="PTHR43540:SF6">
    <property type="entry name" value="ISOCHORISMATASE-LIKE DOMAIN-CONTAINING PROTEIN"/>
    <property type="match status" value="1"/>
</dbReference>
<keyword evidence="1 3" id="KW-0378">Hydrolase</keyword>
<keyword evidence="4" id="KW-1185">Reference proteome</keyword>
<dbReference type="RefSeq" id="WP_207416048.1">
    <property type="nucleotide sequence ID" value="NZ_CP061178.1"/>
</dbReference>
<reference evidence="3 4" key="1">
    <citation type="submission" date="2020-09" db="EMBL/GenBank/DDBJ databases">
        <title>Roseomonas.</title>
        <authorList>
            <person name="Zhu W."/>
        </authorList>
    </citation>
    <scope>NUCLEOTIDE SEQUENCE [LARGE SCALE GENOMIC DNA]</scope>
    <source>
        <strain evidence="3 4">573</strain>
    </source>
</reference>
<dbReference type="Proteomes" id="UP001518989">
    <property type="component" value="Unassembled WGS sequence"/>
</dbReference>
<gene>
    <name evidence="3" type="ORF">IAI61_06300</name>
</gene>
<evidence type="ECO:0000313" key="4">
    <source>
        <dbReference type="Proteomes" id="UP001518989"/>
    </source>
</evidence>
<dbReference type="EMBL" id="JACTNG010000002">
    <property type="protein sequence ID" value="MBO1078635.1"/>
    <property type="molecule type" value="Genomic_DNA"/>
</dbReference>
<proteinExistence type="predicted"/>